<name>A0A1J3DC06_NOCCA</name>
<gene>
    <name evidence="2" type="ORF">GA_TR18189_c0_g1_i1_g.58387</name>
</gene>
<dbReference type="AlphaFoldDB" id="A0A1J3DC06"/>
<feature type="region of interest" description="Disordered" evidence="1">
    <location>
        <begin position="78"/>
        <end position="109"/>
    </location>
</feature>
<organism evidence="2">
    <name type="scientific">Noccaea caerulescens</name>
    <name type="common">Alpine penny-cress</name>
    <name type="synonym">Thlaspi caerulescens</name>
    <dbReference type="NCBI Taxonomy" id="107243"/>
    <lineage>
        <taxon>Eukaryota</taxon>
        <taxon>Viridiplantae</taxon>
        <taxon>Streptophyta</taxon>
        <taxon>Embryophyta</taxon>
        <taxon>Tracheophyta</taxon>
        <taxon>Spermatophyta</taxon>
        <taxon>Magnoliopsida</taxon>
        <taxon>eudicotyledons</taxon>
        <taxon>Gunneridae</taxon>
        <taxon>Pentapetalae</taxon>
        <taxon>rosids</taxon>
        <taxon>malvids</taxon>
        <taxon>Brassicales</taxon>
        <taxon>Brassicaceae</taxon>
        <taxon>Coluteocarpeae</taxon>
        <taxon>Noccaea</taxon>
    </lineage>
</organism>
<sequence>MILSSRNCTHTGLQHSRFRICVHSCLVTTLTDGATLTPSIQKAKGMVSTEKSARETSWEKSRGLSKSPMRLYHCMLSEKRKEQEEEDYEYQESIRRSVRSSENVDSDSD</sequence>
<dbReference type="EMBL" id="GEVI01014807">
    <property type="protein sequence ID" value="JAU17513.1"/>
    <property type="molecule type" value="Transcribed_RNA"/>
</dbReference>
<reference evidence="2" key="1">
    <citation type="submission" date="2016-07" db="EMBL/GenBank/DDBJ databases">
        <title>De novo transcriptome assembly of four accessions of the metal hyperaccumulator plant Noccaea caerulescens.</title>
        <authorList>
            <person name="Blande D."/>
            <person name="Halimaa P."/>
            <person name="Tervahauta A.I."/>
            <person name="Aarts M.G."/>
            <person name="Karenlampi S.O."/>
        </authorList>
    </citation>
    <scope>NUCLEOTIDE SEQUENCE</scope>
</reference>
<evidence type="ECO:0000256" key="1">
    <source>
        <dbReference type="SAM" id="MobiDB-lite"/>
    </source>
</evidence>
<accession>A0A1J3DC06</accession>
<protein>
    <submittedName>
        <fullName evidence="2">Uncharacterized protein</fullName>
    </submittedName>
</protein>
<evidence type="ECO:0000313" key="2">
    <source>
        <dbReference type="EMBL" id="JAU17513.1"/>
    </source>
</evidence>
<proteinExistence type="predicted"/>